<reference evidence="3" key="1">
    <citation type="journal article" date="2011" name="PLoS Genet.">
        <title>Genomic analysis of the necrotrophic fungal pathogens Sclerotinia sclerotiorum and Botrytis cinerea.</title>
        <authorList>
            <person name="Amselem J."/>
            <person name="Cuomo C.A."/>
            <person name="van Kan J.A."/>
            <person name="Viaud M."/>
            <person name="Benito E.P."/>
            <person name="Couloux A."/>
            <person name="Coutinho P.M."/>
            <person name="de Vries R.P."/>
            <person name="Dyer P.S."/>
            <person name="Fillinger S."/>
            <person name="Fournier E."/>
            <person name="Gout L."/>
            <person name="Hahn M."/>
            <person name="Kohn L."/>
            <person name="Lapalu N."/>
            <person name="Plummer K.M."/>
            <person name="Pradier J.M."/>
            <person name="Quevillon E."/>
            <person name="Sharon A."/>
            <person name="Simon A."/>
            <person name="ten Have A."/>
            <person name="Tudzynski B."/>
            <person name="Tudzynski P."/>
            <person name="Wincker P."/>
            <person name="Andrew M."/>
            <person name="Anthouard V."/>
            <person name="Beever R.E."/>
            <person name="Beffa R."/>
            <person name="Benoit I."/>
            <person name="Bouzid O."/>
            <person name="Brault B."/>
            <person name="Chen Z."/>
            <person name="Choquer M."/>
            <person name="Collemare J."/>
            <person name="Cotton P."/>
            <person name="Danchin E.G."/>
            <person name="Da Silva C."/>
            <person name="Gautier A."/>
            <person name="Giraud C."/>
            <person name="Giraud T."/>
            <person name="Gonzalez C."/>
            <person name="Grossetete S."/>
            <person name="Guldener U."/>
            <person name="Henrissat B."/>
            <person name="Howlett B.J."/>
            <person name="Kodira C."/>
            <person name="Kretschmer M."/>
            <person name="Lappartient A."/>
            <person name="Leroch M."/>
            <person name="Levis C."/>
            <person name="Mauceli E."/>
            <person name="Neuveglise C."/>
            <person name="Oeser B."/>
            <person name="Pearson M."/>
            <person name="Poulain J."/>
            <person name="Poussereau N."/>
            <person name="Quesneville H."/>
            <person name="Rascle C."/>
            <person name="Schumacher J."/>
            <person name="Segurens B."/>
            <person name="Sexton A."/>
            <person name="Silva E."/>
            <person name="Sirven C."/>
            <person name="Soanes D.M."/>
            <person name="Talbot N.J."/>
            <person name="Templeton M."/>
            <person name="Yandava C."/>
            <person name="Yarden O."/>
            <person name="Zeng Q."/>
            <person name="Rollins J.A."/>
            <person name="Lebrun M.H."/>
            <person name="Dickman M."/>
        </authorList>
    </citation>
    <scope>NUCLEOTIDE SEQUENCE [LARGE SCALE GENOMIC DNA]</scope>
    <source>
        <strain evidence="3">T4</strain>
    </source>
</reference>
<dbReference type="HOGENOM" id="CLU_2527197_0_0_1"/>
<sequence>MPPKWASKDMVEFPAENWKALEDQKPSSSRQPAQVSQHKDSGRVQDLRTYIDYHFSQGESYKRLADGYYSQAALEIQHNIFQDY</sequence>
<name>G2YJ93_BOTF4</name>
<gene>
    <name evidence="2" type="ORF">BofuT4_uP020860.1</name>
</gene>
<dbReference type="AlphaFoldDB" id="G2YJ93"/>
<evidence type="ECO:0000313" key="2">
    <source>
        <dbReference type="EMBL" id="CCD51780.1"/>
    </source>
</evidence>
<dbReference type="EMBL" id="FQ790337">
    <property type="protein sequence ID" value="CCD51780.1"/>
    <property type="molecule type" value="Genomic_DNA"/>
</dbReference>
<feature type="region of interest" description="Disordered" evidence="1">
    <location>
        <begin position="21"/>
        <end position="43"/>
    </location>
</feature>
<feature type="compositionally biased region" description="Polar residues" evidence="1">
    <location>
        <begin position="26"/>
        <end position="36"/>
    </location>
</feature>
<evidence type="ECO:0000256" key="1">
    <source>
        <dbReference type="SAM" id="MobiDB-lite"/>
    </source>
</evidence>
<dbReference type="InParanoid" id="G2YJ93"/>
<organism evidence="2 3">
    <name type="scientific">Botryotinia fuckeliana (strain T4)</name>
    <name type="common">Noble rot fungus</name>
    <name type="synonym">Botrytis cinerea</name>
    <dbReference type="NCBI Taxonomy" id="999810"/>
    <lineage>
        <taxon>Eukaryota</taxon>
        <taxon>Fungi</taxon>
        <taxon>Dikarya</taxon>
        <taxon>Ascomycota</taxon>
        <taxon>Pezizomycotina</taxon>
        <taxon>Leotiomycetes</taxon>
        <taxon>Helotiales</taxon>
        <taxon>Sclerotiniaceae</taxon>
        <taxon>Botrytis</taxon>
    </lineage>
</organism>
<protein>
    <submittedName>
        <fullName evidence="2">Uncharacterized protein</fullName>
    </submittedName>
</protein>
<proteinExistence type="predicted"/>
<dbReference type="Proteomes" id="UP000008177">
    <property type="component" value="Unplaced contigs"/>
</dbReference>
<accession>G2YJ93</accession>
<evidence type="ECO:0000313" key="3">
    <source>
        <dbReference type="Proteomes" id="UP000008177"/>
    </source>
</evidence>